<dbReference type="AlphaFoldDB" id="A0A9P7KKC6"/>
<evidence type="ECO:0000313" key="1">
    <source>
        <dbReference type="EMBL" id="KAG5652994.1"/>
    </source>
</evidence>
<dbReference type="OrthoDB" id="3051096at2759"/>
<sequence length="85" mass="9799">MPETTSKDLSQVSALFKDCLTIVRNQPAANLDATAEQWLTTARCDLMKQLEQNTYHEVARNIASPHIRHWSDPNSSNCLRMWERI</sequence>
<name>A0A9P7KKC6_9AGAR</name>
<organism evidence="1 2">
    <name type="scientific">Sphagnurus paluster</name>
    <dbReference type="NCBI Taxonomy" id="117069"/>
    <lineage>
        <taxon>Eukaryota</taxon>
        <taxon>Fungi</taxon>
        <taxon>Dikarya</taxon>
        <taxon>Basidiomycota</taxon>
        <taxon>Agaricomycotina</taxon>
        <taxon>Agaricomycetes</taxon>
        <taxon>Agaricomycetidae</taxon>
        <taxon>Agaricales</taxon>
        <taxon>Tricholomatineae</taxon>
        <taxon>Lyophyllaceae</taxon>
        <taxon>Sphagnurus</taxon>
    </lineage>
</organism>
<proteinExistence type="predicted"/>
<comment type="caution">
    <text evidence="1">The sequence shown here is derived from an EMBL/GenBank/DDBJ whole genome shotgun (WGS) entry which is preliminary data.</text>
</comment>
<dbReference type="Proteomes" id="UP000717328">
    <property type="component" value="Unassembled WGS sequence"/>
</dbReference>
<protein>
    <submittedName>
        <fullName evidence="1">Uncharacterized protein</fullName>
    </submittedName>
</protein>
<dbReference type="EMBL" id="JABCKI010000083">
    <property type="protein sequence ID" value="KAG5652994.1"/>
    <property type="molecule type" value="Genomic_DNA"/>
</dbReference>
<evidence type="ECO:0000313" key="2">
    <source>
        <dbReference type="Proteomes" id="UP000717328"/>
    </source>
</evidence>
<gene>
    <name evidence="1" type="ORF">H0H81_002819</name>
</gene>
<keyword evidence="2" id="KW-1185">Reference proteome</keyword>
<accession>A0A9P7KKC6</accession>
<reference evidence="1" key="2">
    <citation type="submission" date="2021-10" db="EMBL/GenBank/DDBJ databases">
        <title>Phylogenomics reveals ancestral predisposition of the termite-cultivated fungus Termitomyces towards a domesticated lifestyle.</title>
        <authorList>
            <person name="Auxier B."/>
            <person name="Grum-Grzhimaylo A."/>
            <person name="Cardenas M.E."/>
            <person name="Lodge J.D."/>
            <person name="Laessoe T."/>
            <person name="Pedersen O."/>
            <person name="Smith M.E."/>
            <person name="Kuyper T.W."/>
            <person name="Franco-Molano E.A."/>
            <person name="Baroni T.J."/>
            <person name="Aanen D.K."/>
        </authorList>
    </citation>
    <scope>NUCLEOTIDE SEQUENCE</scope>
    <source>
        <strain evidence="1">D49</strain>
    </source>
</reference>
<reference evidence="1" key="1">
    <citation type="submission" date="2021-02" db="EMBL/GenBank/DDBJ databases">
        <authorList>
            <person name="Nieuwenhuis M."/>
            <person name="Van De Peppel L.J.J."/>
        </authorList>
    </citation>
    <scope>NUCLEOTIDE SEQUENCE</scope>
    <source>
        <strain evidence="1">D49</strain>
    </source>
</reference>